<feature type="compositionally biased region" description="Basic and acidic residues" evidence="2">
    <location>
        <begin position="222"/>
        <end position="232"/>
    </location>
</feature>
<dbReference type="InterPro" id="IPR032854">
    <property type="entry name" value="ALKBH3"/>
</dbReference>
<evidence type="ECO:0000259" key="3">
    <source>
        <dbReference type="PROSITE" id="PS51471"/>
    </source>
</evidence>
<accession>A0A8J4BDD3</accession>
<protein>
    <recommendedName>
        <fullName evidence="3">Fe2OG dioxygenase domain-containing protein</fullName>
    </recommendedName>
</protein>
<feature type="compositionally biased region" description="Low complexity" evidence="2">
    <location>
        <begin position="177"/>
        <end position="192"/>
    </location>
</feature>
<feature type="domain" description="Fe2OG dioxygenase" evidence="3">
    <location>
        <begin position="483"/>
        <end position="582"/>
    </location>
</feature>
<comment type="caution">
    <text evidence="4">The sequence shown here is derived from an EMBL/GenBank/DDBJ whole genome shotgun (WGS) entry which is preliminary data.</text>
</comment>
<proteinExistence type="inferred from homology"/>
<dbReference type="PANTHER" id="PTHR31212">
    <property type="entry name" value="ALPHA-KETOGLUTARATE-DEPENDENT DIOXYGENASE ALKB HOMOLOG 3"/>
    <property type="match status" value="1"/>
</dbReference>
<keyword evidence="5" id="KW-1185">Reference proteome</keyword>
<gene>
    <name evidence="4" type="ORF">Vafri_13762</name>
</gene>
<dbReference type="InterPro" id="IPR005123">
    <property type="entry name" value="Oxoglu/Fe-dep_dioxygenase_dom"/>
</dbReference>
<dbReference type="InterPro" id="IPR027450">
    <property type="entry name" value="AlkB-like"/>
</dbReference>
<dbReference type="AlphaFoldDB" id="A0A8J4BDD3"/>
<evidence type="ECO:0000256" key="2">
    <source>
        <dbReference type="SAM" id="MobiDB-lite"/>
    </source>
</evidence>
<dbReference type="GO" id="GO:0006307">
    <property type="term" value="P:DNA alkylation repair"/>
    <property type="evidence" value="ECO:0007669"/>
    <property type="project" value="InterPro"/>
</dbReference>
<dbReference type="Pfam" id="PF13532">
    <property type="entry name" value="2OG-FeII_Oxy_2"/>
    <property type="match status" value="1"/>
</dbReference>
<organism evidence="4 5">
    <name type="scientific">Volvox africanus</name>
    <dbReference type="NCBI Taxonomy" id="51714"/>
    <lineage>
        <taxon>Eukaryota</taxon>
        <taxon>Viridiplantae</taxon>
        <taxon>Chlorophyta</taxon>
        <taxon>core chlorophytes</taxon>
        <taxon>Chlorophyceae</taxon>
        <taxon>CS clade</taxon>
        <taxon>Chlamydomonadales</taxon>
        <taxon>Volvocaceae</taxon>
        <taxon>Volvox</taxon>
    </lineage>
</organism>
<evidence type="ECO:0000313" key="4">
    <source>
        <dbReference type="EMBL" id="GIL58763.1"/>
    </source>
</evidence>
<dbReference type="GO" id="GO:0051213">
    <property type="term" value="F:dioxygenase activity"/>
    <property type="evidence" value="ECO:0007669"/>
    <property type="project" value="InterPro"/>
</dbReference>
<feature type="region of interest" description="Disordered" evidence="2">
    <location>
        <begin position="64"/>
        <end position="252"/>
    </location>
</feature>
<dbReference type="Proteomes" id="UP000747399">
    <property type="component" value="Unassembled WGS sequence"/>
</dbReference>
<feature type="compositionally biased region" description="Polar residues" evidence="2">
    <location>
        <begin position="329"/>
        <end position="342"/>
    </location>
</feature>
<evidence type="ECO:0000313" key="5">
    <source>
        <dbReference type="Proteomes" id="UP000747399"/>
    </source>
</evidence>
<feature type="region of interest" description="Disordered" evidence="2">
    <location>
        <begin position="316"/>
        <end position="342"/>
    </location>
</feature>
<feature type="compositionally biased region" description="Low complexity" evidence="2">
    <location>
        <begin position="210"/>
        <end position="221"/>
    </location>
</feature>
<dbReference type="Gene3D" id="2.60.120.590">
    <property type="entry name" value="Alpha-ketoglutarate-dependent dioxygenase AlkB-like"/>
    <property type="match status" value="1"/>
</dbReference>
<dbReference type="PANTHER" id="PTHR31212:SF4">
    <property type="entry name" value="ALPHA-KETOGLUTARATE-DEPENDENT DIOXYGENASE ALKB HOMOLOG 3"/>
    <property type="match status" value="1"/>
</dbReference>
<reference evidence="4" key="1">
    <citation type="journal article" date="2021" name="Proc. Natl. Acad. Sci. U.S.A.">
        <title>Three genomes in the algal genus Volvox reveal the fate of a haploid sex-determining region after a transition to homothallism.</title>
        <authorList>
            <person name="Yamamoto K."/>
            <person name="Hamaji T."/>
            <person name="Kawai-Toyooka H."/>
            <person name="Matsuzaki R."/>
            <person name="Takahashi F."/>
            <person name="Nishimura Y."/>
            <person name="Kawachi M."/>
            <person name="Noguchi H."/>
            <person name="Minakuchi Y."/>
            <person name="Umen J.G."/>
            <person name="Toyoda A."/>
            <person name="Nozaki H."/>
        </authorList>
    </citation>
    <scope>NUCLEOTIDE SEQUENCE</scope>
    <source>
        <strain evidence="4">NIES-3780</strain>
    </source>
</reference>
<evidence type="ECO:0000256" key="1">
    <source>
        <dbReference type="ARBA" id="ARBA00007879"/>
    </source>
</evidence>
<feature type="compositionally biased region" description="Low complexity" evidence="2">
    <location>
        <begin position="319"/>
        <end position="328"/>
    </location>
</feature>
<dbReference type="SUPFAM" id="SSF51197">
    <property type="entry name" value="Clavaminate synthase-like"/>
    <property type="match status" value="1"/>
</dbReference>
<dbReference type="PROSITE" id="PS51471">
    <property type="entry name" value="FE2OG_OXY"/>
    <property type="match status" value="1"/>
</dbReference>
<sequence length="592" mass="66285">MKGICKGRTAGCHERPAVVTRRRYAVRYSSLIQAVDLWLAPSSSLPLTTRAIWVASAVEPQTQPLTPRQRRLAQQRRKWEEERQQQQQQRDQPLLKQQQQLQLEHQGACHPQTSPPLPKHTGSTTKGSEITLGNPMTAPFPPTNQVAQILDGGGPTRAATIRSGTSRGVHGISTPGRSTATASNAAARRQSVPSPPQSPPQKQKQRQHQRLLPPHSQQQQHQQDHQHQHQEEQQLAPSEQGHGGGWPRLFSSGEGQPLRADLDLYSLPLSQLISLAHQWAEELVGLEKPQAPRSHVKTSSALALLMCDIMNAGTPSPKAQALPAQAAQSEDQQSNGRLPSQSQLPVEVARRLALLTSAVDAHVTRGSLGHQELADLAWCIGHYDRQHSLRVLHPAMRVPFSVVPRFMPTLRLEDFMSEIELRRDTIYLDDGSRAVEESRMTGWQSEIGATFRYSGKEMQPQPGGLSGQVLKVRDELQVLTGIKYDSVLINYYADGKCGMRYHVDPLYDRWTPNSAVVSLGDTRTFIFREVHDHSTRWQYRVRNGDAVLMFDDCQDRLQHCVRVEKRAEDAGPRMSLVFKERLRGPTGQYLLP</sequence>
<feature type="compositionally biased region" description="Low complexity" evidence="2">
    <location>
        <begin position="85"/>
        <end position="106"/>
    </location>
</feature>
<dbReference type="EMBL" id="BNCO01000032">
    <property type="protein sequence ID" value="GIL58763.1"/>
    <property type="molecule type" value="Genomic_DNA"/>
</dbReference>
<comment type="similarity">
    <text evidence="1">Belongs to the alkB family.</text>
</comment>
<dbReference type="InterPro" id="IPR037151">
    <property type="entry name" value="AlkB-like_sf"/>
</dbReference>
<name>A0A8J4BDD3_9CHLO</name>